<feature type="binding site" evidence="6">
    <location>
        <position position="88"/>
    </location>
    <ligand>
        <name>S-adenosyl-L-methionine</name>
        <dbReference type="ChEBI" id="CHEBI:59789"/>
    </ligand>
</feature>
<feature type="binding site" evidence="6">
    <location>
        <position position="146"/>
    </location>
    <ligand>
        <name>S-adenosyl-L-methionine</name>
        <dbReference type="ChEBI" id="CHEBI:59789"/>
    </ligand>
</feature>
<dbReference type="GO" id="GO:0070475">
    <property type="term" value="P:rRNA base methylation"/>
    <property type="evidence" value="ECO:0007669"/>
    <property type="project" value="TreeGrafter"/>
</dbReference>
<dbReference type="PIRSF" id="PIRSF037350">
    <property type="entry name" value="Mtase_ZK1128_prd"/>
    <property type="match status" value="1"/>
</dbReference>
<dbReference type="EMBL" id="WNWR01000182">
    <property type="protein sequence ID" value="KAE9989529.1"/>
    <property type="molecule type" value="Genomic_DNA"/>
</dbReference>
<dbReference type="InterPro" id="IPR029063">
    <property type="entry name" value="SAM-dependent_MTases_sf"/>
</dbReference>
<evidence type="ECO:0000256" key="7">
    <source>
        <dbReference type="SAM" id="MobiDB-lite"/>
    </source>
</evidence>
<reference evidence="9 11" key="1">
    <citation type="submission" date="2019-07" db="EMBL/GenBank/DDBJ databases">
        <title>Venturia inaequalis Genome Resource.</title>
        <authorList>
            <person name="Lichtner F.J."/>
        </authorList>
    </citation>
    <scope>NUCLEOTIDE SEQUENCE [LARGE SCALE GENOMIC DNA]</scope>
    <source>
        <strain evidence="8 10">120213</strain>
        <strain evidence="9 11">DMI_063113</strain>
    </source>
</reference>
<proteinExistence type="inferred from homology"/>
<evidence type="ECO:0000256" key="6">
    <source>
        <dbReference type="PIRSR" id="PIRSR037350-1"/>
    </source>
</evidence>
<keyword evidence="4 6" id="KW-0949">S-adenosyl-L-methionine</keyword>
<feature type="region of interest" description="Disordered" evidence="7">
    <location>
        <begin position="382"/>
        <end position="404"/>
    </location>
</feature>
<dbReference type="EMBL" id="WNWS01000282">
    <property type="protein sequence ID" value="KAE9972004.1"/>
    <property type="molecule type" value="Genomic_DNA"/>
</dbReference>
<dbReference type="Proteomes" id="UP000447873">
    <property type="component" value="Unassembled WGS sequence"/>
</dbReference>
<dbReference type="InterPro" id="IPR010286">
    <property type="entry name" value="METTL16/RlmF"/>
</dbReference>
<keyword evidence="2 5" id="KW-0489">Methyltransferase</keyword>
<accession>A0A8H3Z8J0</accession>
<evidence type="ECO:0000313" key="10">
    <source>
        <dbReference type="Proteomes" id="UP000447873"/>
    </source>
</evidence>
<dbReference type="AlphaFoldDB" id="A0A8H3Z8J0"/>
<feature type="binding site" evidence="6">
    <location>
        <position position="196"/>
    </location>
    <ligand>
        <name>S-adenosyl-L-methionine</name>
        <dbReference type="ChEBI" id="CHEBI:59789"/>
    </ligand>
</feature>
<dbReference type="GO" id="GO:0005634">
    <property type="term" value="C:nucleus"/>
    <property type="evidence" value="ECO:0007669"/>
    <property type="project" value="TreeGrafter"/>
</dbReference>
<dbReference type="Gene3D" id="3.40.50.150">
    <property type="entry name" value="Vaccinia Virus protein VP39"/>
    <property type="match status" value="1"/>
</dbReference>
<organism evidence="9 11">
    <name type="scientific">Venturia inaequalis</name>
    <name type="common">Apple scab fungus</name>
    <dbReference type="NCBI Taxonomy" id="5025"/>
    <lineage>
        <taxon>Eukaryota</taxon>
        <taxon>Fungi</taxon>
        <taxon>Dikarya</taxon>
        <taxon>Ascomycota</taxon>
        <taxon>Pezizomycotina</taxon>
        <taxon>Dothideomycetes</taxon>
        <taxon>Pleosporomycetidae</taxon>
        <taxon>Venturiales</taxon>
        <taxon>Venturiaceae</taxon>
        <taxon>Venturia</taxon>
    </lineage>
</organism>
<feature type="compositionally biased region" description="Pro residues" evidence="7">
    <location>
        <begin position="11"/>
        <end position="20"/>
    </location>
</feature>
<comment type="caution">
    <text evidence="9">The sequence shown here is derived from an EMBL/GenBank/DDBJ whole genome shotgun (WGS) entry which is preliminary data.</text>
</comment>
<keyword evidence="3 5" id="KW-0808">Transferase</keyword>
<feature type="region of interest" description="Disordered" evidence="7">
    <location>
        <begin position="1"/>
        <end position="22"/>
    </location>
</feature>
<dbReference type="GO" id="GO:0008168">
    <property type="term" value="F:methyltransferase activity"/>
    <property type="evidence" value="ECO:0007669"/>
    <property type="project" value="UniProtKB-UniRule"/>
</dbReference>
<dbReference type="EC" id="2.1.1.-" evidence="5"/>
<dbReference type="Proteomes" id="UP000490939">
    <property type="component" value="Unassembled WGS sequence"/>
</dbReference>
<evidence type="ECO:0000313" key="11">
    <source>
        <dbReference type="Proteomes" id="UP000490939"/>
    </source>
</evidence>
<evidence type="ECO:0000256" key="4">
    <source>
        <dbReference type="ARBA" id="ARBA00022691"/>
    </source>
</evidence>
<evidence type="ECO:0000256" key="1">
    <source>
        <dbReference type="ARBA" id="ARBA00005878"/>
    </source>
</evidence>
<dbReference type="PANTHER" id="PTHR13393:SF0">
    <property type="entry name" value="RNA N6-ADENOSINE-METHYLTRANSFERASE METTL16"/>
    <property type="match status" value="1"/>
</dbReference>
<sequence>MANSKRRNMPNPIPAKPFEPPNYDDKLDFQEIALKDPDFAHILNSNNGIFDFHKPEHMLQLTNTLLKRDFRLRLKVPNDRLCPPVPIRWSYVQWIQGLIDSTSDKYYIGYDPSRQVTGIDVGVGSSCIYPLLACTARRNWKFIGTDIDDTNFDHAAYNTRNNGLDQCIRLVKTLPHEPFWDLKKLKIEKADFTMCNPPFFASNQERLSTFDKDSPPHAICTGAEVEMVTRGGELAFVLSMVEESRSLGTKIQWFTSQLGKVASLPIIVKQLRQHGCSNWAVGILNQNARTRRWVIGWSWCDLKPSKEVARNQQVPVLQMWPTEYSIWSQKYTKEALVSAVDGTLSDLDLDWSYDPESLTGLGTTKGDVWSRAARRKRKIELQEMSTTESSANSAKTAATMSSPMTSTDEAIPEMVFRVSISTAEDTVHLRWLKGVDSVLWDSFCGMMRRKLTDNIAAF</sequence>
<dbReference type="Pfam" id="PF05971">
    <property type="entry name" value="Methyltransf_10"/>
    <property type="match status" value="1"/>
</dbReference>
<comment type="similarity">
    <text evidence="1 5">Belongs to the methyltransferase superfamily. METTL16/RlmF family.</text>
</comment>
<gene>
    <name evidence="9" type="ORF">EG327_002610</name>
    <name evidence="8" type="ORF">EG328_005280</name>
</gene>
<feature type="compositionally biased region" description="Polar residues" evidence="7">
    <location>
        <begin position="383"/>
        <end position="392"/>
    </location>
</feature>
<dbReference type="CDD" id="cd02440">
    <property type="entry name" value="AdoMet_MTases"/>
    <property type="match status" value="1"/>
</dbReference>
<feature type="binding site" evidence="6">
    <location>
        <position position="122"/>
    </location>
    <ligand>
        <name>S-adenosyl-L-methionine</name>
        <dbReference type="ChEBI" id="CHEBI:59789"/>
    </ligand>
</feature>
<keyword evidence="11" id="KW-1185">Reference proteome</keyword>
<evidence type="ECO:0000313" key="9">
    <source>
        <dbReference type="EMBL" id="KAE9989529.1"/>
    </source>
</evidence>
<protein>
    <recommendedName>
        <fullName evidence="5">U6 small nuclear RNA (adenine-(43)-N(6))-methyltransferase</fullName>
        <ecNumber evidence="5">2.1.1.-</ecNumber>
    </recommendedName>
</protein>
<evidence type="ECO:0000256" key="2">
    <source>
        <dbReference type="ARBA" id="ARBA00022603"/>
    </source>
</evidence>
<evidence type="ECO:0000256" key="3">
    <source>
        <dbReference type="ARBA" id="ARBA00022679"/>
    </source>
</evidence>
<evidence type="ECO:0000313" key="8">
    <source>
        <dbReference type="EMBL" id="KAE9972004.1"/>
    </source>
</evidence>
<dbReference type="InterPro" id="IPR017182">
    <property type="entry name" value="METTL16/PsiM"/>
</dbReference>
<evidence type="ECO:0000256" key="5">
    <source>
        <dbReference type="PIRNR" id="PIRNR037350"/>
    </source>
</evidence>
<dbReference type="PANTHER" id="PTHR13393">
    <property type="entry name" value="SAM-DEPENDENT METHYLTRANSFERASE"/>
    <property type="match status" value="1"/>
</dbReference>
<feature type="compositionally biased region" description="Low complexity" evidence="7">
    <location>
        <begin position="393"/>
        <end position="404"/>
    </location>
</feature>
<name>A0A8H3Z8J0_VENIN</name>
<dbReference type="SUPFAM" id="SSF53335">
    <property type="entry name" value="S-adenosyl-L-methionine-dependent methyltransferases"/>
    <property type="match status" value="1"/>
</dbReference>